<dbReference type="SMART" id="SM00356">
    <property type="entry name" value="ZnF_C3H1"/>
    <property type="match status" value="1"/>
</dbReference>
<feature type="domain" description="C3H1-type" evidence="7">
    <location>
        <begin position="150"/>
        <end position="178"/>
    </location>
</feature>
<evidence type="ECO:0000256" key="6">
    <source>
        <dbReference type="PROSITE-ProRule" id="PRU00723"/>
    </source>
</evidence>
<comment type="caution">
    <text evidence="8">The sequence shown here is derived from an EMBL/GenBank/DDBJ whole genome shotgun (WGS) entry which is preliminary data.</text>
</comment>
<organism evidence="8 10">
    <name type="scientific">Nyctereutes procyonoides</name>
    <name type="common">Raccoon dog</name>
    <name type="synonym">Canis procyonoides</name>
    <dbReference type="NCBI Taxonomy" id="34880"/>
    <lineage>
        <taxon>Eukaryota</taxon>
        <taxon>Metazoa</taxon>
        <taxon>Chordata</taxon>
        <taxon>Craniata</taxon>
        <taxon>Vertebrata</taxon>
        <taxon>Euteleostomi</taxon>
        <taxon>Mammalia</taxon>
        <taxon>Eutheria</taxon>
        <taxon>Laurasiatheria</taxon>
        <taxon>Carnivora</taxon>
        <taxon>Caniformia</taxon>
        <taxon>Canidae</taxon>
        <taxon>Nyctereutes</taxon>
    </lineage>
</organism>
<evidence type="ECO:0000313" key="8">
    <source>
        <dbReference type="EMBL" id="CAD7672119.1"/>
    </source>
</evidence>
<dbReference type="Proteomes" id="UP000645828">
    <property type="component" value="Unassembled WGS sequence"/>
</dbReference>
<feature type="zinc finger region" description="C3H1-type" evidence="6">
    <location>
        <begin position="150"/>
        <end position="178"/>
    </location>
</feature>
<dbReference type="SUPFAM" id="SSF90229">
    <property type="entry name" value="CCCH zinc finger"/>
    <property type="match status" value="1"/>
</dbReference>
<dbReference type="InterPro" id="IPR036855">
    <property type="entry name" value="Znf_CCCH_sf"/>
</dbReference>
<reference evidence="8" key="1">
    <citation type="submission" date="2020-12" db="EMBL/GenBank/DDBJ databases">
        <authorList>
            <consortium name="Molecular Ecology Group"/>
        </authorList>
    </citation>
    <scope>NUCLEOTIDE SEQUENCE</scope>
    <source>
        <strain evidence="8">TBG_1078</strain>
    </source>
</reference>
<keyword evidence="2 6" id="KW-0479">Metal-binding</keyword>
<gene>
    <name evidence="8" type="ORF">NYPRO_LOCUS4914</name>
    <name evidence="9" type="ORF">NYPRO_LOCUS4916</name>
</gene>
<dbReference type="PANTHER" id="PTHR47398">
    <property type="entry name" value="PROLINE-RICH PROTEIN 3"/>
    <property type="match status" value="1"/>
</dbReference>
<dbReference type="PROSITE" id="PS50103">
    <property type="entry name" value="ZF_C3H1"/>
    <property type="match status" value="1"/>
</dbReference>
<evidence type="ECO:0000256" key="3">
    <source>
        <dbReference type="ARBA" id="ARBA00022771"/>
    </source>
</evidence>
<evidence type="ECO:0000313" key="9">
    <source>
        <dbReference type="EMBL" id="CAD7672121.1"/>
    </source>
</evidence>
<evidence type="ECO:0000259" key="7">
    <source>
        <dbReference type="PROSITE" id="PS50103"/>
    </source>
</evidence>
<dbReference type="EMBL" id="CAJHUB010000665">
    <property type="protein sequence ID" value="CAD7672121.1"/>
    <property type="molecule type" value="Genomic_DNA"/>
</dbReference>
<keyword evidence="10" id="KW-1185">Reference proteome</keyword>
<dbReference type="GO" id="GO:0003723">
    <property type="term" value="F:RNA binding"/>
    <property type="evidence" value="ECO:0007669"/>
    <property type="project" value="TreeGrafter"/>
</dbReference>
<name>A0A811Y3D7_NYCPR</name>
<dbReference type="InterPro" id="IPR000571">
    <property type="entry name" value="Znf_CCCH"/>
</dbReference>
<evidence type="ECO:0000256" key="2">
    <source>
        <dbReference type="ARBA" id="ARBA00022723"/>
    </source>
</evidence>
<dbReference type="InterPro" id="IPR042805">
    <property type="entry name" value="PRR3"/>
</dbReference>
<dbReference type="PANTHER" id="PTHR47398:SF1">
    <property type="entry name" value="PROLINE-RICH PROTEIN 3-RELATED"/>
    <property type="match status" value="1"/>
</dbReference>
<accession>A0A811Y3D7</accession>
<protein>
    <recommendedName>
        <fullName evidence="1">Proline-rich protein 3</fullName>
    </recommendedName>
    <alternativeName>
        <fullName evidence="5">MHC class I region proline-rich protein CAT56</fullName>
    </alternativeName>
</protein>
<evidence type="ECO:0000256" key="4">
    <source>
        <dbReference type="ARBA" id="ARBA00022833"/>
    </source>
</evidence>
<dbReference type="GO" id="GO:0008270">
    <property type="term" value="F:zinc ion binding"/>
    <property type="evidence" value="ECO:0007669"/>
    <property type="project" value="UniProtKB-KW"/>
</dbReference>
<evidence type="ECO:0000256" key="1">
    <source>
        <dbReference type="ARBA" id="ARBA00015542"/>
    </source>
</evidence>
<keyword evidence="3 6" id="KW-0863">Zinc-finger</keyword>
<evidence type="ECO:0000313" key="10">
    <source>
        <dbReference type="Proteomes" id="UP000645828"/>
    </source>
</evidence>
<evidence type="ECO:0000256" key="5">
    <source>
        <dbReference type="ARBA" id="ARBA00032452"/>
    </source>
</evidence>
<keyword evidence="4 6" id="KW-0862">Zinc</keyword>
<sequence>MKEAAASAAATSATSLAARAGRDWRLEGWSPIRPPSLLGPLPMANGKPCDPWSATNWNPSTCPPSVEWVNKLLCVHAMGYYTAMKMKKLLLQAIKESQTEKNEDSLLRVPPESRGPMIPPLLSLPPPSWGRGSAEGGLGPRCGPYVMEDKSNGSVCQHFAKKGHCLYEDLCAFYHPGVNGPPL</sequence>
<dbReference type="EMBL" id="CAJHUB010000665">
    <property type="protein sequence ID" value="CAD7672119.1"/>
    <property type="molecule type" value="Genomic_DNA"/>
</dbReference>
<proteinExistence type="predicted"/>
<dbReference type="AlphaFoldDB" id="A0A811Y3D7"/>